<name>A0A9P8G9P5_AURME</name>
<evidence type="ECO:0000313" key="2">
    <source>
        <dbReference type="EMBL" id="KAH0214060.1"/>
    </source>
</evidence>
<dbReference type="OrthoDB" id="10456108at2759"/>
<feature type="domain" description="F-box" evidence="1">
    <location>
        <begin position="18"/>
        <end position="72"/>
    </location>
</feature>
<proteinExistence type="predicted"/>
<dbReference type="AlphaFoldDB" id="A0A9P8G9P5"/>
<gene>
    <name evidence="2" type="ORF">KCV03_g8596</name>
</gene>
<dbReference type="InterPro" id="IPR001810">
    <property type="entry name" value="F-box_dom"/>
</dbReference>
<protein>
    <recommendedName>
        <fullName evidence="1">F-box domain-containing protein</fullName>
    </recommendedName>
</protein>
<feature type="non-terminal residue" evidence="2">
    <location>
        <position position="1000"/>
    </location>
</feature>
<reference evidence="2" key="2">
    <citation type="submission" date="2021-08" db="EMBL/GenBank/DDBJ databases">
        <authorList>
            <person name="Gostincar C."/>
            <person name="Sun X."/>
            <person name="Song Z."/>
            <person name="Gunde-Cimerman N."/>
        </authorList>
    </citation>
    <scope>NUCLEOTIDE SEQUENCE</scope>
    <source>
        <strain evidence="2">EXF-8016</strain>
    </source>
</reference>
<dbReference type="PANTHER" id="PTHR31639:SF256">
    <property type="entry name" value="OS07G0242900 PROTEIN"/>
    <property type="match status" value="1"/>
</dbReference>
<dbReference type="Gene3D" id="3.80.10.10">
    <property type="entry name" value="Ribonuclease Inhibitor"/>
    <property type="match status" value="2"/>
</dbReference>
<organism evidence="2 3">
    <name type="scientific">Aureobasidium melanogenum</name>
    <name type="common">Aureobasidium pullulans var. melanogenum</name>
    <dbReference type="NCBI Taxonomy" id="46634"/>
    <lineage>
        <taxon>Eukaryota</taxon>
        <taxon>Fungi</taxon>
        <taxon>Dikarya</taxon>
        <taxon>Ascomycota</taxon>
        <taxon>Pezizomycotina</taxon>
        <taxon>Dothideomycetes</taxon>
        <taxon>Dothideomycetidae</taxon>
        <taxon>Dothideales</taxon>
        <taxon>Saccotheciaceae</taxon>
        <taxon>Aureobasidium</taxon>
    </lineage>
</organism>
<reference evidence="2" key="1">
    <citation type="journal article" date="2021" name="J Fungi (Basel)">
        <title>Virulence traits and population genomics of the black yeast Aureobasidium melanogenum.</title>
        <authorList>
            <person name="Cernosa A."/>
            <person name="Sun X."/>
            <person name="Gostincar C."/>
            <person name="Fang C."/>
            <person name="Gunde-Cimerman N."/>
            <person name="Song Z."/>
        </authorList>
    </citation>
    <scope>NUCLEOTIDE SEQUENCE</scope>
    <source>
        <strain evidence="2">EXF-8016</strain>
    </source>
</reference>
<dbReference type="EMBL" id="JAHFYH010000088">
    <property type="protein sequence ID" value="KAH0214060.1"/>
    <property type="molecule type" value="Genomic_DNA"/>
</dbReference>
<comment type="caution">
    <text evidence="2">The sequence shown here is derived from an EMBL/GenBank/DDBJ whole genome shotgun (WGS) entry which is preliminary data.</text>
</comment>
<dbReference type="InterPro" id="IPR032675">
    <property type="entry name" value="LRR_dom_sf"/>
</dbReference>
<dbReference type="PANTHER" id="PTHR31639">
    <property type="entry name" value="F-BOX PROTEIN-LIKE"/>
    <property type="match status" value="1"/>
</dbReference>
<dbReference type="SUPFAM" id="SSF52047">
    <property type="entry name" value="RNI-like"/>
    <property type="match status" value="2"/>
</dbReference>
<dbReference type="Proteomes" id="UP000767238">
    <property type="component" value="Unassembled WGS sequence"/>
</dbReference>
<evidence type="ECO:0000313" key="3">
    <source>
        <dbReference type="Proteomes" id="UP000767238"/>
    </source>
</evidence>
<accession>A0A9P8G9P5</accession>
<sequence length="1000" mass="113552">MTDRNISTTHEPVGQVGASSLERMPNEIMATIVDMILSPDLPNFSQVSGQARSNTLARQWRTLNTDLALKKLLRYEPAERQQFANLVHELSIEPEEPDNVDHRADYLARVGGYLGQPQDDQQRAKTVHDAYTRANREADVVRQRLARLLEVFTLEYPALQKVVVQYSECTPPADADTPITPLEVHRLIQPALRELSLGSEMIGNIDHDAYRAVNNVLPLLNRNNTPNLQQLKLCLNVVGATDEQHLSALEACPNITSLTLARNLAGLLNDNIFEYLACGSKLVTFATSAPIEERLFETWIPETPTLQPTFAHLEEVDFPISEVVADQLFPFLTQLRSVRLRLQQVDNVLSSLHLLPNLTQLALKSETWHFPLTRQWLRPLQGLKLETLRFEQRIGQASFYVEDLELQDISSMFGNQQTLKNLSVAFGSSNNPTFLQDDIPSAVREIIVHYPNLTALSLPLPCGTFDLMEMSDVPLQSKITHLNFWRLETPPGSFTSTSLAYKLNCYKFAIKLAEHFPHLEQLTAIQSTKFAARIFEIQDEQQSTDFKLAERDDRHDRQSCQYDRVTKRHSASDESLCFDKMLEEFAEYPEWEVRQQFASSMQTIDWEIYDDTVWDFTQFQFPRMEKLQIQFYNGPLRLPPLNQFIRPRLKELVVVDHDPDPLRSSSNYIPLLVNCRTLRLLWIEVDPGASDAEFLAALTACRELDTFNLTGPVCRVLNSQIFQHLACQSRLTTFYYVGAGFSLTQDLIQPTLDTLSPGQTIFNHLTLLKTSMTGAVARELFPHMPTISTLTLYIEQEDDIVDRLVLLPQLDSLTLKARADVSLTPLYLAGLQNIQLSSLEIGGGDDFDFNGIRIDPDDIDTLFGSHATLGALSVAWLGDTRPQVNHSFLQYQPTLLIERVLTNYRALRILEMPGPCGAVDLNMLPFAPLNGTVTTLSVEHVVPPGVNPRTRPEEYKREILYMACQLIKHFPDLEDWPHTQTEGFIKDVLEDFRTMKRAGL</sequence>
<evidence type="ECO:0000259" key="1">
    <source>
        <dbReference type="PROSITE" id="PS50181"/>
    </source>
</evidence>
<dbReference type="PROSITE" id="PS50181">
    <property type="entry name" value="FBOX"/>
    <property type="match status" value="1"/>
</dbReference>